<organism evidence="1">
    <name type="scientific">Pseudomonas phage RVTF4</name>
    <dbReference type="NCBI Taxonomy" id="3236931"/>
    <lineage>
        <taxon>Viruses</taxon>
    </lineage>
</organism>
<reference evidence="1" key="1">
    <citation type="submission" date="2024-07" db="EMBL/GenBank/DDBJ databases">
        <authorList>
            <person name="Bringhurst R.M."/>
            <person name="Homer T.E."/>
        </authorList>
    </citation>
    <scope>NUCLEOTIDE SEQUENCE</scope>
</reference>
<evidence type="ECO:0000313" key="1">
    <source>
        <dbReference type="EMBL" id="XDJ14783.1"/>
    </source>
</evidence>
<proteinExistence type="predicted"/>
<sequence length="130" mass="15599">MRKRNNNTIQSIIIRRKNDPLVKLHTEFWYGSCFQERGSFFVSEEPYFRPWRDSIISRSGAWWFKGLDAKGQTIEFSLGDMGVPGYAYDDRPNLFCLTEEEGDIRAEEHRQWLDRVQEEDPNYGLYDDYW</sequence>
<accession>A0AB39CCY0</accession>
<dbReference type="EMBL" id="PQ015378">
    <property type="protein sequence ID" value="XDJ14783.1"/>
    <property type="molecule type" value="Genomic_DNA"/>
</dbReference>
<name>A0AB39CCY0_9VIRU</name>
<protein>
    <submittedName>
        <fullName evidence="1">Uncharacterized protein</fullName>
    </submittedName>
</protein>